<reference evidence="2" key="1">
    <citation type="submission" date="2019-09" db="EMBL/GenBank/DDBJ databases">
        <title>Draft genome information of white flower Hibiscus syriacus.</title>
        <authorList>
            <person name="Kim Y.-M."/>
        </authorList>
    </citation>
    <scope>NUCLEOTIDE SEQUENCE [LARGE SCALE GENOMIC DNA]</scope>
    <source>
        <strain evidence="2">YM2019G1</strain>
    </source>
</reference>
<comment type="caution">
    <text evidence="2">The sequence shown here is derived from an EMBL/GenBank/DDBJ whole genome shotgun (WGS) entry which is preliminary data.</text>
</comment>
<evidence type="ECO:0000256" key="1">
    <source>
        <dbReference type="SAM" id="MobiDB-lite"/>
    </source>
</evidence>
<dbReference type="AlphaFoldDB" id="A0A6A3BYI2"/>
<protein>
    <submittedName>
        <fullName evidence="2">Uncharacterized protein</fullName>
    </submittedName>
</protein>
<gene>
    <name evidence="2" type="ORF">F3Y22_tig00015331pilonHSYRG00012</name>
</gene>
<accession>A0A6A3BYI2</accession>
<feature type="region of interest" description="Disordered" evidence="1">
    <location>
        <begin position="39"/>
        <end position="58"/>
    </location>
</feature>
<evidence type="ECO:0000313" key="2">
    <source>
        <dbReference type="EMBL" id="KAE8721735.1"/>
    </source>
</evidence>
<name>A0A6A3BYI2_HIBSY</name>
<evidence type="ECO:0000313" key="3">
    <source>
        <dbReference type="Proteomes" id="UP000436088"/>
    </source>
</evidence>
<dbReference type="OrthoDB" id="657187at2759"/>
<dbReference type="Proteomes" id="UP000436088">
    <property type="component" value="Unassembled WGS sequence"/>
</dbReference>
<keyword evidence="3" id="KW-1185">Reference proteome</keyword>
<dbReference type="PANTHER" id="PTHR33168">
    <property type="entry name" value="STRESS INDUCED PROTEIN-RELATED"/>
    <property type="match status" value="1"/>
</dbReference>
<sequence>MCNESCNFSSHRESLREKMKSSMCCFGLAAAAAHIGDGDGFEPLEEEAKSSRSPRSPHIKEKCRNLTAWIWKGGHKHHGFSDFSYDPMSYALNFEDESSRADEFPFVNFSSRLPSTPERSPVIKQFGETPVLVRREIYTYS</sequence>
<dbReference type="EMBL" id="VEPZ02000606">
    <property type="protein sequence ID" value="KAE8721735.1"/>
    <property type="molecule type" value="Genomic_DNA"/>
</dbReference>
<proteinExistence type="predicted"/>
<organism evidence="2 3">
    <name type="scientific">Hibiscus syriacus</name>
    <name type="common">Rose of Sharon</name>
    <dbReference type="NCBI Taxonomy" id="106335"/>
    <lineage>
        <taxon>Eukaryota</taxon>
        <taxon>Viridiplantae</taxon>
        <taxon>Streptophyta</taxon>
        <taxon>Embryophyta</taxon>
        <taxon>Tracheophyta</taxon>
        <taxon>Spermatophyta</taxon>
        <taxon>Magnoliopsida</taxon>
        <taxon>eudicotyledons</taxon>
        <taxon>Gunneridae</taxon>
        <taxon>Pentapetalae</taxon>
        <taxon>rosids</taxon>
        <taxon>malvids</taxon>
        <taxon>Malvales</taxon>
        <taxon>Malvaceae</taxon>
        <taxon>Malvoideae</taxon>
        <taxon>Hibiscus</taxon>
    </lineage>
</organism>